<feature type="transmembrane region" description="Helical" evidence="1">
    <location>
        <begin position="97"/>
        <end position="115"/>
    </location>
</feature>
<name>A0A7I7MUU8_9MYCO</name>
<dbReference type="AlphaFoldDB" id="A0A7I7MUU8"/>
<keyword evidence="3" id="KW-1185">Reference proteome</keyword>
<proteinExistence type="predicted"/>
<keyword evidence="1" id="KW-1133">Transmembrane helix</keyword>
<keyword evidence="1" id="KW-0812">Transmembrane</keyword>
<gene>
    <name evidence="2" type="ORF">MSHI_28650</name>
</gene>
<evidence type="ECO:0000313" key="2">
    <source>
        <dbReference type="EMBL" id="BBX74959.1"/>
    </source>
</evidence>
<feature type="transmembrane region" description="Helical" evidence="1">
    <location>
        <begin position="40"/>
        <end position="59"/>
    </location>
</feature>
<evidence type="ECO:0008006" key="4">
    <source>
        <dbReference type="Google" id="ProtNLM"/>
    </source>
</evidence>
<sequence>MPWQRMIHDLMLRWVVTGLFALPAAECGLAIAARLRPWTWVVNHGLHFVMAVGMAVMAWPWGARLPATGPAVFFLLAAAWFVTMAVVAAQATGVRGLYGYHGLMMLATAWMYVVMDGHLLPGSSSAQHATGHGGSMPGMDMAAMDMLASDGSPLWFSAVNWFGVVGLAVAAVVWTFRYFTQRHEAAGSRSLGNLGQAMMAAGMSILFVATLFRV</sequence>
<keyword evidence="1" id="KW-0472">Membrane</keyword>
<feature type="transmembrane region" description="Helical" evidence="1">
    <location>
        <begin position="71"/>
        <end position="90"/>
    </location>
</feature>
<evidence type="ECO:0000313" key="3">
    <source>
        <dbReference type="Proteomes" id="UP000467236"/>
    </source>
</evidence>
<feature type="transmembrane region" description="Helical" evidence="1">
    <location>
        <begin position="191"/>
        <end position="212"/>
    </location>
</feature>
<feature type="transmembrane region" description="Helical" evidence="1">
    <location>
        <begin position="154"/>
        <end position="179"/>
    </location>
</feature>
<protein>
    <recommendedName>
        <fullName evidence="4">DUF5134 domain-containing protein</fullName>
    </recommendedName>
</protein>
<accession>A0A7I7MUU8</accession>
<reference evidence="2 3" key="1">
    <citation type="journal article" date="2019" name="Emerg. Microbes Infect.">
        <title>Comprehensive subspecies identification of 175 nontuberculous mycobacteria species based on 7547 genomic profiles.</title>
        <authorList>
            <person name="Matsumoto Y."/>
            <person name="Kinjo T."/>
            <person name="Motooka D."/>
            <person name="Nabeya D."/>
            <person name="Jung N."/>
            <person name="Uechi K."/>
            <person name="Horii T."/>
            <person name="Iida T."/>
            <person name="Fujita J."/>
            <person name="Nakamura S."/>
        </authorList>
    </citation>
    <scope>NUCLEOTIDE SEQUENCE [LARGE SCALE GENOMIC DNA]</scope>
    <source>
        <strain evidence="2 3">JCM 14233</strain>
    </source>
</reference>
<dbReference type="InterPro" id="IPR033458">
    <property type="entry name" value="DUF5134"/>
</dbReference>
<organism evidence="2 3">
    <name type="scientific">Mycobacterium shinjukuense</name>
    <dbReference type="NCBI Taxonomy" id="398694"/>
    <lineage>
        <taxon>Bacteria</taxon>
        <taxon>Bacillati</taxon>
        <taxon>Actinomycetota</taxon>
        <taxon>Actinomycetes</taxon>
        <taxon>Mycobacteriales</taxon>
        <taxon>Mycobacteriaceae</taxon>
        <taxon>Mycobacterium</taxon>
    </lineage>
</organism>
<dbReference type="KEGG" id="mshj:MSHI_28650"/>
<dbReference type="Pfam" id="PF17197">
    <property type="entry name" value="DUF5134"/>
    <property type="match status" value="1"/>
</dbReference>
<dbReference type="Proteomes" id="UP000467236">
    <property type="component" value="Chromosome"/>
</dbReference>
<evidence type="ECO:0000256" key="1">
    <source>
        <dbReference type="SAM" id="Phobius"/>
    </source>
</evidence>
<feature type="transmembrane region" description="Helical" evidence="1">
    <location>
        <begin position="12"/>
        <end position="33"/>
    </location>
</feature>
<dbReference type="EMBL" id="AP022575">
    <property type="protein sequence ID" value="BBX74959.1"/>
    <property type="molecule type" value="Genomic_DNA"/>
</dbReference>